<proteinExistence type="predicted"/>
<dbReference type="InterPro" id="IPR025493">
    <property type="entry name" value="DUF4384"/>
</dbReference>
<dbReference type="Pfam" id="PF00112">
    <property type="entry name" value="Peptidase_C1"/>
    <property type="match status" value="1"/>
</dbReference>
<dbReference type="AlphaFoldDB" id="A0A1M7LAK0"/>
<feature type="domain" description="Peptidase C1A papain C-terminal" evidence="1">
    <location>
        <begin position="200"/>
        <end position="428"/>
    </location>
</feature>
<dbReference type="Gene3D" id="3.90.70.10">
    <property type="entry name" value="Cysteine proteinases"/>
    <property type="match status" value="1"/>
</dbReference>
<dbReference type="InterPro" id="IPR000668">
    <property type="entry name" value="Peptidase_C1A_C"/>
</dbReference>
<dbReference type="EMBL" id="FRBL01000010">
    <property type="protein sequence ID" value="SHM75010.1"/>
    <property type="molecule type" value="Genomic_DNA"/>
</dbReference>
<dbReference type="SMART" id="SM00645">
    <property type="entry name" value="Pept_C1"/>
    <property type="match status" value="1"/>
</dbReference>
<dbReference type="CDD" id="cd02619">
    <property type="entry name" value="Peptidase_C1"/>
    <property type="match status" value="1"/>
</dbReference>
<dbReference type="OrthoDB" id="3648721at2"/>
<evidence type="ECO:0000313" key="2">
    <source>
        <dbReference type="EMBL" id="SHM75010.1"/>
    </source>
</evidence>
<protein>
    <recommendedName>
        <fullName evidence="1">Peptidase C1A papain C-terminal domain-containing protein</fullName>
    </recommendedName>
</protein>
<dbReference type="SUPFAM" id="SSF54001">
    <property type="entry name" value="Cysteine proteinases"/>
    <property type="match status" value="1"/>
</dbReference>
<dbReference type="Pfam" id="PF14326">
    <property type="entry name" value="DUF4384"/>
    <property type="match status" value="1"/>
</dbReference>
<evidence type="ECO:0000259" key="1">
    <source>
        <dbReference type="SMART" id="SM00645"/>
    </source>
</evidence>
<evidence type="ECO:0000313" key="3">
    <source>
        <dbReference type="Proteomes" id="UP000184420"/>
    </source>
</evidence>
<reference evidence="2 3" key="1">
    <citation type="submission" date="2016-11" db="EMBL/GenBank/DDBJ databases">
        <authorList>
            <person name="Jaros S."/>
            <person name="Januszkiewicz K."/>
            <person name="Wedrychowicz H."/>
        </authorList>
    </citation>
    <scope>NUCLEOTIDE SEQUENCE [LARGE SCALE GENOMIC DNA]</scope>
    <source>
        <strain evidence="2 3">DSM 27406</strain>
    </source>
</reference>
<dbReference type="InterPro" id="IPR038765">
    <property type="entry name" value="Papain-like_cys_pep_sf"/>
</dbReference>
<organism evidence="2 3">
    <name type="scientific">Chitinophaga jiangningensis</name>
    <dbReference type="NCBI Taxonomy" id="1419482"/>
    <lineage>
        <taxon>Bacteria</taxon>
        <taxon>Pseudomonadati</taxon>
        <taxon>Bacteroidota</taxon>
        <taxon>Chitinophagia</taxon>
        <taxon>Chitinophagales</taxon>
        <taxon>Chitinophagaceae</taxon>
        <taxon>Chitinophaga</taxon>
    </lineage>
</organism>
<dbReference type="STRING" id="1419482.SAMN05444266_110223"/>
<keyword evidence="3" id="KW-1185">Reference proteome</keyword>
<dbReference type="InterPro" id="IPR025660">
    <property type="entry name" value="Pept_his_AS"/>
</dbReference>
<accession>A0A1M7LAK0</accession>
<name>A0A1M7LAK0_9BACT</name>
<dbReference type="RefSeq" id="WP_073086464.1">
    <property type="nucleotide sequence ID" value="NZ_FRBL01000010.1"/>
</dbReference>
<dbReference type="Proteomes" id="UP000184420">
    <property type="component" value="Unassembled WGS sequence"/>
</dbReference>
<dbReference type="PROSITE" id="PS00639">
    <property type="entry name" value="THIOL_PROTEASE_HIS"/>
    <property type="match status" value="1"/>
</dbReference>
<gene>
    <name evidence="2" type="ORF">SAMN05444266_110223</name>
</gene>
<dbReference type="GO" id="GO:0006508">
    <property type="term" value="P:proteolysis"/>
    <property type="evidence" value="ECO:0007669"/>
    <property type="project" value="InterPro"/>
</dbReference>
<dbReference type="GO" id="GO:0008234">
    <property type="term" value="F:cysteine-type peptidase activity"/>
    <property type="evidence" value="ECO:0007669"/>
    <property type="project" value="InterPro"/>
</dbReference>
<sequence>MKYAALLFILCSFVCIKQLHSQNIVIAVKGNITLQNSQPVKKGDNIKNNAVLLFRPDGMVSPEVKLLSPKGVCVIRYRDYEQRPKSELLQLVAATIHKNSVATLGTREYSTDPGPQQQVQLVDSLCRLLGANAGNISGLVFTYINPYCVATFTSPYWTEIGDMLQAKYGYQVNTSTGNTLTAAAFDAIPKMAQVKTREYLPNAASLKKYCPIPGDQGHFGTCTGWSAAYGTRTISWAIRNNLTATSDITNQAFSPTFVYEQIKDNDDVNCSRGSSITRAVQLMKTSGVPFLSDLSFSCNADLQPYRSAALNYTIKDFQALNERYGIAATDEEFQKTLTNIKTAISQKKPILAAIDCYGTFKGKVWNGVADKNMGGHAICIIGYDDSFSNGEGAVEILNSWSPFWGNGGFIHVKYADLRRILRGAISVYDDVKPQPLIPADIKKDTIPVIVTDTLKRLTGSFSLVLANGNHMKAIRNESGVRGLRLTNIDEMTYNIAEAYPSNTNFRLQFTSAQPAYVYLLGTDSKRSPVVQLFPDESRNISALLDFTSEVKVSIPDESQYIQMDETPGEDYLCVIYSKEPLDMARIKNSVQGSGKSFVKAVKEALAGRIVNEEEVAFDKNKISFSAASAKRTAVPVFIGFKHQ</sequence>